<dbReference type="EMBL" id="GITU01000824">
    <property type="protein sequence ID" value="MBC1169527.1"/>
    <property type="molecule type" value="Transcribed_RNA"/>
</dbReference>
<dbReference type="InterPro" id="IPR011022">
    <property type="entry name" value="Arrestin_C-like"/>
</dbReference>
<evidence type="ECO:0000259" key="4">
    <source>
        <dbReference type="SMART" id="SM01017"/>
    </source>
</evidence>
<name>A0A1B0GIA8_LUTLO</name>
<reference evidence="7" key="1">
    <citation type="submission" date="2012-05" db="EMBL/GenBank/DDBJ databases">
        <title>Whole Genome Assembly of Lutzomyia longipalpis.</title>
        <authorList>
            <person name="Richards S."/>
            <person name="Qu C."/>
            <person name="Dillon R."/>
            <person name="Worley K."/>
            <person name="Scherer S."/>
            <person name="Batterton M."/>
            <person name="Taylor A."/>
            <person name="Hawes A."/>
            <person name="Hernandez B."/>
            <person name="Kovar C."/>
            <person name="Mandapat C."/>
            <person name="Pham C."/>
            <person name="Qu C."/>
            <person name="Jing C."/>
            <person name="Bess C."/>
            <person name="Bandaranaike D."/>
            <person name="Ngo D."/>
            <person name="Ongeri F."/>
            <person name="Arias F."/>
            <person name="Lara F."/>
            <person name="Weissenberger G."/>
            <person name="Kamau G."/>
            <person name="Han H."/>
            <person name="Shen H."/>
            <person name="Dinh H."/>
            <person name="Khalil I."/>
            <person name="Jones J."/>
            <person name="Shafer J."/>
            <person name="Jayaseelan J."/>
            <person name="Quiroz J."/>
            <person name="Blankenburg K."/>
            <person name="Nguyen L."/>
            <person name="Jackson L."/>
            <person name="Francisco L."/>
            <person name="Tang L.-Y."/>
            <person name="Pu L.-L."/>
            <person name="Perales L."/>
            <person name="Lorensuhewa L."/>
            <person name="Munidasa M."/>
            <person name="Coyle M."/>
            <person name="Taylor M."/>
            <person name="Puazo M."/>
            <person name="Firestine M."/>
            <person name="Scheel M."/>
            <person name="Javaid M."/>
            <person name="Wang M."/>
            <person name="Li M."/>
            <person name="Tabassum N."/>
            <person name="Saada N."/>
            <person name="Osuji N."/>
            <person name="Aqrawi P."/>
            <person name="Fu Q."/>
            <person name="Thornton R."/>
            <person name="Raj R."/>
            <person name="Goodspeed R."/>
            <person name="Mata R."/>
            <person name="Najjar R."/>
            <person name="Gubbala S."/>
            <person name="Lee S."/>
            <person name="Denson S."/>
            <person name="Patil S."/>
            <person name="Macmil S."/>
            <person name="Qi S."/>
            <person name="Matskevitch T."/>
            <person name="Palculict T."/>
            <person name="Mathew T."/>
            <person name="Vee V."/>
            <person name="Velamala V."/>
            <person name="Korchina V."/>
            <person name="Cai W."/>
            <person name="Liu W."/>
            <person name="Dai W."/>
            <person name="Zou X."/>
            <person name="Zhu Y."/>
            <person name="Zhang Y."/>
            <person name="Wu Y.-Q."/>
            <person name="Xin Y."/>
            <person name="Nazarath L."/>
            <person name="Kovar C."/>
            <person name="Han Y."/>
            <person name="Muzny D."/>
            <person name="Gibbs R."/>
        </authorList>
    </citation>
    <scope>NUCLEOTIDE SEQUENCE [LARGE SCALE GENOMIC DNA]</scope>
    <source>
        <strain evidence="7">Jacobina</strain>
    </source>
</reference>
<evidence type="ECO:0000256" key="2">
    <source>
        <dbReference type="ARBA" id="ARBA00022606"/>
    </source>
</evidence>
<keyword evidence="2" id="KW-0716">Sensory transduction</keyword>
<dbReference type="InterPro" id="IPR011021">
    <property type="entry name" value="Arrestin-like_N"/>
</dbReference>
<feature type="domain" description="Arrestin C-terminal-like" evidence="4">
    <location>
        <begin position="221"/>
        <end position="354"/>
    </location>
</feature>
<dbReference type="Pfam" id="PF00339">
    <property type="entry name" value="Arrestin_N"/>
    <property type="match status" value="1"/>
</dbReference>
<dbReference type="GO" id="GO:0005737">
    <property type="term" value="C:cytoplasm"/>
    <property type="evidence" value="ECO:0007669"/>
    <property type="project" value="TreeGrafter"/>
</dbReference>
<proteinExistence type="inferred from homology"/>
<dbReference type="InterPro" id="IPR014756">
    <property type="entry name" value="Ig_E-set"/>
</dbReference>
<dbReference type="EMBL" id="AJWK01013619">
    <property type="status" value="NOT_ANNOTATED_CDS"/>
    <property type="molecule type" value="Genomic_DNA"/>
</dbReference>
<evidence type="ECO:0000313" key="7">
    <source>
        <dbReference type="Proteomes" id="UP000092461"/>
    </source>
</evidence>
<dbReference type="PANTHER" id="PTHR11188:SF167">
    <property type="entry name" value="ARRESTIN C-TERMINAL-LIKE DOMAIN-CONTAINING PROTEIN-RELATED"/>
    <property type="match status" value="1"/>
</dbReference>
<evidence type="ECO:0000313" key="5">
    <source>
        <dbReference type="EMBL" id="MBC1169527.1"/>
    </source>
</evidence>
<evidence type="ECO:0000256" key="3">
    <source>
        <dbReference type="SAM" id="MobiDB-lite"/>
    </source>
</evidence>
<sequence>MLVRDIALGFRVRMRQPTPKLQQKQLYTTENFGMIRPCNRQPTSLFDLCSDYSIVNEVVNDANMGRDLHSQVWLNSKKATPTNISLVIKGSGKVEWSESESYTENGESKTRWITYSSHEQYLNSRTILYGQVDGPNISLQPGNHSFDFKCFLPPELPGSMFGSNGRIDYNAKVKFDIPWSLDNTFERTFNVVTRVDLNSNPIWNIAVENEKVKNYCTWKCSTSPAVITVTLPKTGFVKHEQLKISVHISNLSHVEMEGLQTKLVRTTRFKSTTPSRKEKSETSKVVYKRFDLMSKSKDRVIELDASLEVPDTLVTCDRSDIITVSYVVEVAVYVSGCHNTARLYIPVTIGSIPMAQSNAASNQQPTPHAPLAPMPPVMPVDSMPIMPPLPPGSIPTQTPYPSAVKSPTAPVLDEAAPPPSYSEVVYGWKTTNDADKK</sequence>
<dbReference type="AlphaFoldDB" id="A0A1B0GIA8"/>
<dbReference type="InterPro" id="IPR014752">
    <property type="entry name" value="Arrestin-like_C"/>
</dbReference>
<feature type="region of interest" description="Disordered" evidence="3">
    <location>
        <begin position="390"/>
        <end position="424"/>
    </location>
</feature>
<dbReference type="Pfam" id="PF02752">
    <property type="entry name" value="Arrestin_C"/>
    <property type="match status" value="1"/>
</dbReference>
<keyword evidence="7" id="KW-1185">Reference proteome</keyword>
<accession>A0A1B0GIA8</accession>
<comment type="similarity">
    <text evidence="1">Belongs to the arrestin family.</text>
</comment>
<evidence type="ECO:0000313" key="6">
    <source>
        <dbReference type="EnsemblMetazoa" id="LLOJ004326-PA"/>
    </source>
</evidence>
<reference evidence="5" key="2">
    <citation type="journal article" date="2020" name="BMC">
        <title>Leishmania infection induces a limited differential gene expression in the sand fly midgut.</title>
        <authorList>
            <person name="Coutinho-Abreu I.V."/>
            <person name="Serafim T.D."/>
            <person name="Meneses C."/>
            <person name="Kamhawi S."/>
            <person name="Oliveira F."/>
            <person name="Valenzuela J.G."/>
        </authorList>
    </citation>
    <scope>NUCLEOTIDE SEQUENCE</scope>
    <source>
        <strain evidence="5">Jacobina</strain>
        <tissue evidence="5">Midgut</tissue>
    </source>
</reference>
<dbReference type="EnsemblMetazoa" id="LLOJ004326-RA">
    <property type="protein sequence ID" value="LLOJ004326-PA"/>
    <property type="gene ID" value="LLOJ004326"/>
</dbReference>
<dbReference type="SMART" id="SM01017">
    <property type="entry name" value="Arrestin_C"/>
    <property type="match status" value="1"/>
</dbReference>
<dbReference type="VEuPathDB" id="VectorBase:LLOJ004326"/>
<dbReference type="Gene3D" id="2.60.40.640">
    <property type="match status" value="2"/>
</dbReference>
<dbReference type="GO" id="GO:0015031">
    <property type="term" value="P:protein transport"/>
    <property type="evidence" value="ECO:0007669"/>
    <property type="project" value="TreeGrafter"/>
</dbReference>
<dbReference type="VEuPathDB" id="VectorBase:LLONM1_000451"/>
<dbReference type="SUPFAM" id="SSF81296">
    <property type="entry name" value="E set domains"/>
    <property type="match status" value="2"/>
</dbReference>
<evidence type="ECO:0000256" key="1">
    <source>
        <dbReference type="ARBA" id="ARBA00005298"/>
    </source>
</evidence>
<dbReference type="Proteomes" id="UP000092461">
    <property type="component" value="Unassembled WGS sequence"/>
</dbReference>
<organism evidence="6 7">
    <name type="scientific">Lutzomyia longipalpis</name>
    <name type="common">Sand fly</name>
    <dbReference type="NCBI Taxonomy" id="7200"/>
    <lineage>
        <taxon>Eukaryota</taxon>
        <taxon>Metazoa</taxon>
        <taxon>Ecdysozoa</taxon>
        <taxon>Arthropoda</taxon>
        <taxon>Hexapoda</taxon>
        <taxon>Insecta</taxon>
        <taxon>Pterygota</taxon>
        <taxon>Neoptera</taxon>
        <taxon>Endopterygota</taxon>
        <taxon>Diptera</taxon>
        <taxon>Nematocera</taxon>
        <taxon>Psychodoidea</taxon>
        <taxon>Psychodidae</taxon>
        <taxon>Lutzomyia</taxon>
        <taxon>Lutzomyia</taxon>
    </lineage>
</organism>
<protein>
    <submittedName>
        <fullName evidence="5">Putative arrestin domain-containing protein 2</fullName>
    </submittedName>
</protein>
<reference evidence="6" key="3">
    <citation type="submission" date="2020-05" db="UniProtKB">
        <authorList>
            <consortium name="EnsemblMetazoa"/>
        </authorList>
    </citation>
    <scope>IDENTIFICATION</scope>
    <source>
        <strain evidence="6">Jacobina</strain>
    </source>
</reference>
<dbReference type="InterPro" id="IPR050357">
    <property type="entry name" value="Arrestin_domain-protein"/>
</dbReference>
<dbReference type="PANTHER" id="PTHR11188">
    <property type="entry name" value="ARRESTIN DOMAIN CONTAINING PROTEIN"/>
    <property type="match status" value="1"/>
</dbReference>